<evidence type="ECO:0000259" key="1">
    <source>
        <dbReference type="SMART" id="SM00256"/>
    </source>
</evidence>
<dbReference type="SMART" id="SM00256">
    <property type="entry name" value="FBOX"/>
    <property type="match status" value="1"/>
</dbReference>
<evidence type="ECO:0000313" key="3">
    <source>
        <dbReference type="Proteomes" id="UP001153555"/>
    </source>
</evidence>
<dbReference type="InterPro" id="IPR001810">
    <property type="entry name" value="F-box_dom"/>
</dbReference>
<dbReference type="InterPro" id="IPR006527">
    <property type="entry name" value="F-box-assoc_dom_typ1"/>
</dbReference>
<dbReference type="PANTHER" id="PTHR31672">
    <property type="entry name" value="BNACNNG10540D PROTEIN"/>
    <property type="match status" value="1"/>
</dbReference>
<dbReference type="CDD" id="cd22157">
    <property type="entry name" value="F-box_AtFBW1-like"/>
    <property type="match status" value="1"/>
</dbReference>
<gene>
    <name evidence="2" type="ORF">SHERM_01927</name>
</gene>
<dbReference type="SUPFAM" id="SSF50965">
    <property type="entry name" value="Galactose oxidase, central domain"/>
    <property type="match status" value="1"/>
</dbReference>
<reference evidence="2" key="1">
    <citation type="submission" date="2019-12" db="EMBL/GenBank/DDBJ databases">
        <authorList>
            <person name="Scholes J."/>
        </authorList>
    </citation>
    <scope>NUCLEOTIDE SEQUENCE</scope>
</reference>
<comment type="caution">
    <text evidence="2">The sequence shown here is derived from an EMBL/GenBank/DDBJ whole genome shotgun (WGS) entry which is preliminary data.</text>
</comment>
<dbReference type="NCBIfam" id="TIGR01640">
    <property type="entry name" value="F_box_assoc_1"/>
    <property type="match status" value="1"/>
</dbReference>
<organism evidence="2 3">
    <name type="scientific">Striga hermonthica</name>
    <name type="common">Purple witchweed</name>
    <name type="synonym">Buchnera hermonthica</name>
    <dbReference type="NCBI Taxonomy" id="68872"/>
    <lineage>
        <taxon>Eukaryota</taxon>
        <taxon>Viridiplantae</taxon>
        <taxon>Streptophyta</taxon>
        <taxon>Embryophyta</taxon>
        <taxon>Tracheophyta</taxon>
        <taxon>Spermatophyta</taxon>
        <taxon>Magnoliopsida</taxon>
        <taxon>eudicotyledons</taxon>
        <taxon>Gunneridae</taxon>
        <taxon>Pentapetalae</taxon>
        <taxon>asterids</taxon>
        <taxon>lamiids</taxon>
        <taxon>Lamiales</taxon>
        <taxon>Orobanchaceae</taxon>
        <taxon>Buchnereae</taxon>
        <taxon>Striga</taxon>
    </lineage>
</organism>
<dbReference type="Pfam" id="PF07734">
    <property type="entry name" value="FBA_1"/>
    <property type="match status" value="1"/>
</dbReference>
<dbReference type="PANTHER" id="PTHR31672:SF13">
    <property type="entry name" value="F-BOX PROTEIN CPR30-LIKE"/>
    <property type="match status" value="1"/>
</dbReference>
<dbReference type="Pfam" id="PF00646">
    <property type="entry name" value="F-box"/>
    <property type="match status" value="1"/>
</dbReference>
<evidence type="ECO:0000313" key="2">
    <source>
        <dbReference type="EMBL" id="CAA0826731.1"/>
    </source>
</evidence>
<protein>
    <recommendedName>
        <fullName evidence="1">F-box domain-containing protein</fullName>
    </recommendedName>
</protein>
<dbReference type="InterPro" id="IPR011043">
    <property type="entry name" value="Gal_Oxase/kelch_b-propeller"/>
</dbReference>
<accession>A0A9N7N7Y5</accession>
<keyword evidence="3" id="KW-1185">Reference proteome</keyword>
<dbReference type="EMBL" id="CACSLK010027624">
    <property type="protein sequence ID" value="CAA0826731.1"/>
    <property type="molecule type" value="Genomic_DNA"/>
</dbReference>
<feature type="domain" description="F-box" evidence="1">
    <location>
        <begin position="11"/>
        <end position="51"/>
    </location>
</feature>
<dbReference type="Gene3D" id="1.20.1280.50">
    <property type="match status" value="1"/>
</dbReference>
<dbReference type="OrthoDB" id="610337at2759"/>
<dbReference type="InterPro" id="IPR050796">
    <property type="entry name" value="SCF_F-box_component"/>
</dbReference>
<dbReference type="Proteomes" id="UP001153555">
    <property type="component" value="Unassembled WGS sequence"/>
</dbReference>
<proteinExistence type="predicted"/>
<dbReference type="InterPro" id="IPR017451">
    <property type="entry name" value="F-box-assoc_interact_dom"/>
</dbReference>
<name>A0A9N7N7Y5_STRHE</name>
<sequence length="373" mass="41657">MAAAADAGCVFPEDIMASILTRLPVKPLARFKSVCKPWLRLLSSPQFIKSHHAHLFSDPKNESFLLHIPTSNSISLLNLHRTPKTPAAIRHPFSHTESPFYIIGSCHGLICLVSGRKIFLWNPALGLSKEIPPPEDCGPDRRASLGFGYSSSSADFKVVRLVGMRSPCPTDGLIILWANLYSANSDSWTRVELDLPFLMVWEPVCNVIVGGCPYWSTEGNGNGMGWFDVNDTVFKKLSSIDLPNKGSGIKFFDMDGRLGALVYDSFVYKELDELLHVWSYDDVDGKWRKMQSFRRPVNVARQLSRNGRIVAVNRDVSLRDGMMIVSIKPGSRLFVYDPVTEGLEYVSYAYPTTTNSLCSYTESLAYVEGMKPM</sequence>
<dbReference type="InterPro" id="IPR036047">
    <property type="entry name" value="F-box-like_dom_sf"/>
</dbReference>
<dbReference type="AlphaFoldDB" id="A0A9N7N7Y5"/>
<dbReference type="SUPFAM" id="SSF81383">
    <property type="entry name" value="F-box domain"/>
    <property type="match status" value="1"/>
</dbReference>